<keyword evidence="1 3" id="KW-0315">Glutamine amidotransferase</keyword>
<dbReference type="InterPro" id="IPR050472">
    <property type="entry name" value="Anth_synth/Amidotransfase"/>
</dbReference>
<dbReference type="PANTHER" id="PTHR43418">
    <property type="entry name" value="MULTIFUNCTIONAL TRYPTOPHAN BIOSYNTHESIS PROTEIN-RELATED"/>
    <property type="match status" value="1"/>
</dbReference>
<dbReference type="PRINTS" id="PR00096">
    <property type="entry name" value="GATASE"/>
</dbReference>
<comment type="caution">
    <text evidence="3">The sequence shown here is derived from an EMBL/GenBank/DDBJ whole genome shotgun (WGS) entry which is preliminary data.</text>
</comment>
<dbReference type="PANTHER" id="PTHR43418:SF4">
    <property type="entry name" value="MULTIFUNCTIONAL TRYPTOPHAN BIOSYNTHESIS PROTEIN"/>
    <property type="match status" value="1"/>
</dbReference>
<dbReference type="Gene3D" id="3.40.50.880">
    <property type="match status" value="1"/>
</dbReference>
<feature type="domain" description="Glutamine amidotransferase" evidence="2">
    <location>
        <begin position="5"/>
        <end position="185"/>
    </location>
</feature>
<dbReference type="AlphaFoldDB" id="U2L396"/>
<dbReference type="InterPro" id="IPR029062">
    <property type="entry name" value="Class_I_gatase-like"/>
</dbReference>
<dbReference type="PRINTS" id="PR00097">
    <property type="entry name" value="ANTSNTHASEII"/>
</dbReference>
<organism evidence="3 4">
    <name type="scientific">Hoylesella pleuritidis F0068</name>
    <dbReference type="NCBI Taxonomy" id="1081904"/>
    <lineage>
        <taxon>Bacteria</taxon>
        <taxon>Pseudomonadati</taxon>
        <taxon>Bacteroidota</taxon>
        <taxon>Bacteroidia</taxon>
        <taxon>Bacteroidales</taxon>
        <taxon>Prevotellaceae</taxon>
        <taxon>Hoylesella</taxon>
    </lineage>
</organism>
<gene>
    <name evidence="3" type="ORF">HMPREF1218_0746</name>
</gene>
<dbReference type="PATRIC" id="fig|1081904.3.peg.2177"/>
<keyword evidence="3" id="KW-0808">Transferase</keyword>
<dbReference type="Proteomes" id="UP000016600">
    <property type="component" value="Unassembled WGS sequence"/>
</dbReference>
<keyword evidence="4" id="KW-1185">Reference proteome</keyword>
<dbReference type="Pfam" id="PF00117">
    <property type="entry name" value="GATase"/>
    <property type="match status" value="1"/>
</dbReference>
<dbReference type="InterPro" id="IPR006221">
    <property type="entry name" value="TrpG/PapA_dom"/>
</dbReference>
<dbReference type="FunFam" id="3.40.50.880:FF:000003">
    <property type="entry name" value="Anthranilate synthase component II"/>
    <property type="match status" value="1"/>
</dbReference>
<evidence type="ECO:0000256" key="1">
    <source>
        <dbReference type="ARBA" id="ARBA00022962"/>
    </source>
</evidence>
<dbReference type="PRINTS" id="PR00099">
    <property type="entry name" value="CPSGATASE"/>
</dbReference>
<dbReference type="GO" id="GO:0005829">
    <property type="term" value="C:cytosol"/>
    <property type="evidence" value="ECO:0007669"/>
    <property type="project" value="TreeGrafter"/>
</dbReference>
<reference evidence="3 4" key="1">
    <citation type="submission" date="2013-08" db="EMBL/GenBank/DDBJ databases">
        <authorList>
            <person name="Durkin A.S."/>
            <person name="Haft D.R."/>
            <person name="McCorrison J."/>
            <person name="Torralba M."/>
            <person name="Gillis M."/>
            <person name="Haft D.H."/>
            <person name="Methe B."/>
            <person name="Sutton G."/>
            <person name="Nelson K.E."/>
        </authorList>
    </citation>
    <scope>NUCLEOTIDE SEQUENCE [LARGE SCALE GENOMIC DNA]</scope>
    <source>
        <strain evidence="3 4">F0068</strain>
    </source>
</reference>
<name>U2L396_9BACT</name>
<dbReference type="EMBL" id="AWET01000045">
    <property type="protein sequence ID" value="ERJ98825.1"/>
    <property type="molecule type" value="Genomic_DNA"/>
</dbReference>
<dbReference type="PROSITE" id="PS51273">
    <property type="entry name" value="GATASE_TYPE_1"/>
    <property type="match status" value="1"/>
</dbReference>
<dbReference type="InterPro" id="IPR017926">
    <property type="entry name" value="GATASE"/>
</dbReference>
<protein>
    <submittedName>
        <fullName evidence="3">Glutamine amidotransferase, class I</fullName>
    </submittedName>
</protein>
<dbReference type="GO" id="GO:0016740">
    <property type="term" value="F:transferase activity"/>
    <property type="evidence" value="ECO:0007669"/>
    <property type="project" value="UniProtKB-KW"/>
</dbReference>
<sequence length="187" mass="20690">MKVIIIDNYDSFTYNLAHLVKELGADVTVWYNDCFKLSQIAAFDKILLSPGPGLPSEAGLLLDVIRVYADSKSILGVCLGHQAIAEVYGGGLLNLPNVYHGIASMGTQLGNDPIFTGFPEQITMGRYHSWVVNRADFPDVLDITALSNDGQIMGLKHKHYDLHGIQFHPESILTPQGRVIIRNWLEI</sequence>
<dbReference type="GO" id="GO:0004049">
    <property type="term" value="F:anthranilate synthase activity"/>
    <property type="evidence" value="ECO:0007669"/>
    <property type="project" value="TreeGrafter"/>
</dbReference>
<dbReference type="CDD" id="cd01743">
    <property type="entry name" value="GATase1_Anthranilate_Synthase"/>
    <property type="match status" value="1"/>
</dbReference>
<dbReference type="SUPFAM" id="SSF52317">
    <property type="entry name" value="Class I glutamine amidotransferase-like"/>
    <property type="match status" value="1"/>
</dbReference>
<dbReference type="GO" id="GO:0000162">
    <property type="term" value="P:L-tryptophan biosynthetic process"/>
    <property type="evidence" value="ECO:0007669"/>
    <property type="project" value="TreeGrafter"/>
</dbReference>
<accession>U2L396</accession>
<dbReference type="RefSeq" id="WP_021584688.1">
    <property type="nucleotide sequence ID" value="NZ_AWET01000045.1"/>
</dbReference>
<evidence type="ECO:0000259" key="2">
    <source>
        <dbReference type="Pfam" id="PF00117"/>
    </source>
</evidence>
<evidence type="ECO:0000313" key="4">
    <source>
        <dbReference type="Proteomes" id="UP000016600"/>
    </source>
</evidence>
<evidence type="ECO:0000313" key="3">
    <source>
        <dbReference type="EMBL" id="ERJ98825.1"/>
    </source>
</evidence>
<proteinExistence type="predicted"/>
<dbReference type="NCBIfam" id="TIGR00566">
    <property type="entry name" value="trpG_papA"/>
    <property type="match status" value="1"/>
</dbReference>